<gene>
    <name evidence="2" type="ORF">L207DRAFT_582382</name>
</gene>
<accession>A0A2J6RTW2</accession>
<keyword evidence="3" id="KW-1185">Reference proteome</keyword>
<evidence type="ECO:0000259" key="1">
    <source>
        <dbReference type="Pfam" id="PF13086"/>
    </source>
</evidence>
<organism evidence="2 3">
    <name type="scientific">Hyaloscypha variabilis (strain UAMH 11265 / GT02V1 / F)</name>
    <name type="common">Meliniomyces variabilis</name>
    <dbReference type="NCBI Taxonomy" id="1149755"/>
    <lineage>
        <taxon>Eukaryota</taxon>
        <taxon>Fungi</taxon>
        <taxon>Dikarya</taxon>
        <taxon>Ascomycota</taxon>
        <taxon>Pezizomycotina</taxon>
        <taxon>Leotiomycetes</taxon>
        <taxon>Helotiales</taxon>
        <taxon>Hyaloscyphaceae</taxon>
        <taxon>Hyaloscypha</taxon>
        <taxon>Hyaloscypha variabilis</taxon>
    </lineage>
</organism>
<name>A0A2J6RTW2_HYAVF</name>
<dbReference type="AlphaFoldDB" id="A0A2J6RTW2"/>
<evidence type="ECO:0000313" key="2">
    <source>
        <dbReference type="EMBL" id="PMD41962.1"/>
    </source>
</evidence>
<dbReference type="OrthoDB" id="3564698at2759"/>
<dbReference type="InterPro" id="IPR027417">
    <property type="entry name" value="P-loop_NTPase"/>
</dbReference>
<evidence type="ECO:0000313" key="3">
    <source>
        <dbReference type="Proteomes" id="UP000235786"/>
    </source>
</evidence>
<dbReference type="EMBL" id="KZ613944">
    <property type="protein sequence ID" value="PMD41962.1"/>
    <property type="molecule type" value="Genomic_DNA"/>
</dbReference>
<feature type="domain" description="DNA2/NAM7 helicase helicase" evidence="1">
    <location>
        <begin position="60"/>
        <end position="133"/>
    </location>
</feature>
<dbReference type="InterPro" id="IPR041677">
    <property type="entry name" value="DNA2/NAM7_AAA_11"/>
</dbReference>
<dbReference type="Gene3D" id="3.40.50.300">
    <property type="entry name" value="P-loop containing nucleotide triphosphate hydrolases"/>
    <property type="match status" value="1"/>
</dbReference>
<dbReference type="STRING" id="1149755.A0A2J6RTW2"/>
<proteinExistence type="predicted"/>
<reference evidence="2 3" key="1">
    <citation type="submission" date="2016-04" db="EMBL/GenBank/DDBJ databases">
        <title>A degradative enzymes factory behind the ericoid mycorrhizal symbiosis.</title>
        <authorList>
            <consortium name="DOE Joint Genome Institute"/>
            <person name="Martino E."/>
            <person name="Morin E."/>
            <person name="Grelet G."/>
            <person name="Kuo A."/>
            <person name="Kohler A."/>
            <person name="Daghino S."/>
            <person name="Barry K."/>
            <person name="Choi C."/>
            <person name="Cichocki N."/>
            <person name="Clum A."/>
            <person name="Copeland A."/>
            <person name="Hainaut M."/>
            <person name="Haridas S."/>
            <person name="Labutti K."/>
            <person name="Lindquist E."/>
            <person name="Lipzen A."/>
            <person name="Khouja H.-R."/>
            <person name="Murat C."/>
            <person name="Ohm R."/>
            <person name="Olson A."/>
            <person name="Spatafora J."/>
            <person name="Veneault-Fourrey C."/>
            <person name="Henrissat B."/>
            <person name="Grigoriev I."/>
            <person name="Martin F."/>
            <person name="Perotto S."/>
        </authorList>
    </citation>
    <scope>NUCLEOTIDE SEQUENCE [LARGE SCALE GENOMIC DNA]</scope>
    <source>
        <strain evidence="2 3">F</strain>
    </source>
</reference>
<sequence length="208" mass="23858">MGWDCSLVNTILKVSGCVATTNIRLVGFKHKLKLLGEILNTPFPEPTEMDWELLKSCIKSSAIFLLTEADAVFTTLIASTSKWLRDFLDRMRAIFIDEAGCVTETDTLIPYKDNHVHLIKAGDPEQLGPPCMSANMKYGMGRRVNALSEQHRLSTLERFREIGLPYWIIPEQCRIEPGGFDMQIELLYDEIRYHRTDILSPEAFWFEK</sequence>
<dbReference type="Proteomes" id="UP000235786">
    <property type="component" value="Unassembled WGS sequence"/>
</dbReference>
<protein>
    <recommendedName>
        <fullName evidence="1">DNA2/NAM7 helicase helicase domain-containing protein</fullName>
    </recommendedName>
</protein>
<dbReference type="Pfam" id="PF13086">
    <property type="entry name" value="AAA_11"/>
    <property type="match status" value="1"/>
</dbReference>
<dbReference type="GO" id="GO:0004386">
    <property type="term" value="F:helicase activity"/>
    <property type="evidence" value="ECO:0007669"/>
    <property type="project" value="InterPro"/>
</dbReference>